<proteinExistence type="predicted"/>
<accession>Q2SHD3</accession>
<gene>
    <name evidence="1" type="ordered locus">HCH_03178</name>
</gene>
<evidence type="ECO:0000313" key="2">
    <source>
        <dbReference type="Proteomes" id="UP000000238"/>
    </source>
</evidence>
<dbReference type="AlphaFoldDB" id="Q2SHD3"/>
<evidence type="ECO:0000313" key="1">
    <source>
        <dbReference type="EMBL" id="ABC29941.1"/>
    </source>
</evidence>
<dbReference type="EMBL" id="CP000155">
    <property type="protein sequence ID" value="ABC29941.1"/>
    <property type="molecule type" value="Genomic_DNA"/>
</dbReference>
<protein>
    <submittedName>
        <fullName evidence="1">Uncharacterized protein</fullName>
    </submittedName>
</protein>
<dbReference type="STRING" id="349521.HCH_03178"/>
<organism evidence="1 2">
    <name type="scientific">Hahella chejuensis (strain KCTC 2396)</name>
    <dbReference type="NCBI Taxonomy" id="349521"/>
    <lineage>
        <taxon>Bacteria</taxon>
        <taxon>Pseudomonadati</taxon>
        <taxon>Pseudomonadota</taxon>
        <taxon>Gammaproteobacteria</taxon>
        <taxon>Oceanospirillales</taxon>
        <taxon>Hahellaceae</taxon>
        <taxon>Hahella</taxon>
    </lineage>
</organism>
<name>Q2SHD3_HAHCH</name>
<keyword evidence="2" id="KW-1185">Reference proteome</keyword>
<sequence>MHEWPLQILNKSQLSMQVRLVDHSWLAAGDGTLDTGTMLSLVNRKLEQIKDIAQWIVRKSGECALERVLNYTALMNALLRCKDSLSDHDDGFSQEVFCALNAHATVQLLTAERKIHYEFGHLGL</sequence>
<dbReference type="Proteomes" id="UP000000238">
    <property type="component" value="Chromosome"/>
</dbReference>
<reference evidence="1 2" key="1">
    <citation type="journal article" date="2005" name="Nucleic Acids Res.">
        <title>Genomic blueprint of Hahella chejuensis, a marine microbe producing an algicidal agent.</title>
        <authorList>
            <person name="Jeong H."/>
            <person name="Yim J.H."/>
            <person name="Lee C."/>
            <person name="Choi S.-H."/>
            <person name="Park Y.K."/>
            <person name="Yoon S.H."/>
            <person name="Hur C.-G."/>
            <person name="Kang H.-Y."/>
            <person name="Kim D."/>
            <person name="Lee H.H."/>
            <person name="Park K.H."/>
            <person name="Park S.-H."/>
            <person name="Park H.-S."/>
            <person name="Lee H.K."/>
            <person name="Oh T.K."/>
            <person name="Kim J.F."/>
        </authorList>
    </citation>
    <scope>NUCLEOTIDE SEQUENCE [LARGE SCALE GENOMIC DNA]</scope>
    <source>
        <strain evidence="1 2">KCTC 2396</strain>
    </source>
</reference>
<dbReference type="HOGENOM" id="CLU_2000706_0_0_6"/>
<dbReference type="KEGG" id="hch:HCH_03178"/>